<protein>
    <submittedName>
        <fullName evidence="2">Xanthine dehydrogenase family protein molybdopterin-binding subunit</fullName>
    </submittedName>
</protein>
<dbReference type="InterPro" id="IPR008274">
    <property type="entry name" value="AldOxase/xan_DH_MoCoBD1"/>
</dbReference>
<dbReference type="Pfam" id="PF20256">
    <property type="entry name" value="MoCoBD_2"/>
    <property type="match status" value="2"/>
</dbReference>
<dbReference type="Gene3D" id="3.30.365.10">
    <property type="entry name" value="Aldehyde oxidase/xanthine dehydrogenase, molybdopterin binding domain"/>
    <property type="match status" value="4"/>
</dbReference>
<dbReference type="SMART" id="SM01008">
    <property type="entry name" value="Ald_Xan_dh_C"/>
    <property type="match status" value="1"/>
</dbReference>
<dbReference type="KEGG" id="lpy:FIV34_09930"/>
<dbReference type="InterPro" id="IPR037165">
    <property type="entry name" value="AldOxase/xan_DH_Mopterin-bd_sf"/>
</dbReference>
<evidence type="ECO:0000313" key="2">
    <source>
        <dbReference type="EMBL" id="QDE39498.1"/>
    </source>
</evidence>
<dbReference type="SUPFAM" id="SSF56003">
    <property type="entry name" value="Molybdenum cofactor-binding domain"/>
    <property type="match status" value="2"/>
</dbReference>
<dbReference type="InterPro" id="IPR046867">
    <property type="entry name" value="AldOxase/xan_DH_MoCoBD2"/>
</dbReference>
<dbReference type="Gene3D" id="3.90.1170.50">
    <property type="entry name" value="Aldehyde oxidase/xanthine dehydrogenase, a/b hammerhead"/>
    <property type="match status" value="1"/>
</dbReference>
<dbReference type="AlphaFoldDB" id="A0A4Y5Z5E7"/>
<accession>A0A4Y5Z5E7</accession>
<organism evidence="2 3">
    <name type="scientific">Luteibacter pinisoli</name>
    <dbReference type="NCBI Taxonomy" id="2589080"/>
    <lineage>
        <taxon>Bacteria</taxon>
        <taxon>Pseudomonadati</taxon>
        <taxon>Pseudomonadota</taxon>
        <taxon>Gammaproteobacteria</taxon>
        <taxon>Lysobacterales</taxon>
        <taxon>Rhodanobacteraceae</taxon>
        <taxon>Luteibacter</taxon>
    </lineage>
</organism>
<dbReference type="PANTHER" id="PTHR47495:SF2">
    <property type="entry name" value="ALDEHYDE DEHYDROGENASE"/>
    <property type="match status" value="1"/>
</dbReference>
<dbReference type="PROSITE" id="PS51318">
    <property type="entry name" value="TAT"/>
    <property type="match status" value="1"/>
</dbReference>
<dbReference type="Pfam" id="PF02738">
    <property type="entry name" value="MoCoBD_1"/>
    <property type="match status" value="1"/>
</dbReference>
<gene>
    <name evidence="2" type="ORF">FIV34_09930</name>
</gene>
<dbReference type="OrthoDB" id="6177861at2"/>
<evidence type="ECO:0000313" key="3">
    <source>
        <dbReference type="Proteomes" id="UP000316093"/>
    </source>
</evidence>
<dbReference type="InterPro" id="IPR036856">
    <property type="entry name" value="Ald_Oxase/Xan_DH_a/b_sf"/>
</dbReference>
<dbReference type="RefSeq" id="WP_139982192.1">
    <property type="nucleotide sequence ID" value="NZ_CP041046.1"/>
</dbReference>
<dbReference type="SUPFAM" id="SSF54665">
    <property type="entry name" value="CO dehydrogenase molybdoprotein N-domain-like"/>
    <property type="match status" value="1"/>
</dbReference>
<dbReference type="PIRSF" id="PIRSF036389">
    <property type="entry name" value="IOR_B"/>
    <property type="match status" value="1"/>
</dbReference>
<dbReference type="InterPro" id="IPR006311">
    <property type="entry name" value="TAT_signal"/>
</dbReference>
<dbReference type="PANTHER" id="PTHR47495">
    <property type="entry name" value="ALDEHYDE DEHYDROGENASE"/>
    <property type="match status" value="1"/>
</dbReference>
<name>A0A4Y5Z5E7_9GAMM</name>
<sequence>MTTDIDHGRRSFLIAAATTGAFFGFARAAGAVALLDQLVSPGMAYAGSLFEPTVWFAIDHEGIISVNVPKAEMGQHIGTAIARILADELEADWDRVRIVGVDTDPKWGFMVTGGSTSVWTSFPRFSRAGAAGRITLIEEAARLLAVPVSACTARHGAVHAGSRSILYGDIVRRGRLARRFTDDQMKALPIKPASARSLIGKPTPALDVPSKTNGTAVYGIDVEMPGLVYARPKLPPTRYGSRVVSVNDQAVRKVKGYLRSIVLDDPSDTVPGWVMVIARSYYAAVRATELVEVQWQGGDTASVSEADLFRHAAELIADSGQGALLDTGGGDVDAGFAAATQAIEATYTTAGVLHFQLEPVNAVALEKDGLFEIHTGNQAQGFILPVLAKALGVTQDKIVMRTYLIGGGFGRRLNGDYVVPAALATKVLKRPVKMVLTREDDTRLDSLRSPTVQRLKMGWDTRGDVVAMEHVAVAGWPSLTVFPGNMQKGTNGASYDPFSIAGADHWYEVGALRVRAVNNDLAQRSFRPGWLRAVAPGWTNWALESFLDEAARTQGIDPVTFRLKHLTAAGRNAGEAPSAVGGALRQANVIRRVAGRAGWGRSLPAGSGLGLASSFGQERGMPTWCACVAQVKVKAATGQVVVEKLWMEIDAGSIIDPGGAMAQAQGATLWGLSMALYEGTGFENGQVKDLNLDTYTPLRIRDVPEMDIAFTESAEAPVGLGEPPTTVVAPAIGNAIFAATGVRLRHLPIRAEAVKAKGPST</sequence>
<dbReference type="GO" id="GO:0016491">
    <property type="term" value="F:oxidoreductase activity"/>
    <property type="evidence" value="ECO:0007669"/>
    <property type="project" value="InterPro"/>
</dbReference>
<evidence type="ECO:0000259" key="1">
    <source>
        <dbReference type="SMART" id="SM01008"/>
    </source>
</evidence>
<dbReference type="InterPro" id="IPR052516">
    <property type="entry name" value="N-heterocyclic_Hydroxylase"/>
</dbReference>
<dbReference type="InterPro" id="IPR000674">
    <property type="entry name" value="Ald_Oxase/Xan_DH_a/b"/>
</dbReference>
<dbReference type="EMBL" id="CP041046">
    <property type="protein sequence ID" value="QDE39498.1"/>
    <property type="molecule type" value="Genomic_DNA"/>
</dbReference>
<dbReference type="Proteomes" id="UP000316093">
    <property type="component" value="Chromosome"/>
</dbReference>
<feature type="domain" description="Aldehyde oxidase/xanthine dehydrogenase a/b hammerhead" evidence="1">
    <location>
        <begin position="213"/>
        <end position="299"/>
    </location>
</feature>
<dbReference type="InterPro" id="IPR012368">
    <property type="entry name" value="OxRdtase_Mopterin-bd_su_IorB"/>
</dbReference>
<keyword evidence="3" id="KW-1185">Reference proteome</keyword>
<proteinExistence type="predicted"/>
<reference evidence="2 3" key="1">
    <citation type="submission" date="2019-06" db="EMBL/GenBank/DDBJ databases">
        <title>A complete genome sequence for Luteibacter pinisoli MAH-14.</title>
        <authorList>
            <person name="Baltrus D.A."/>
        </authorList>
    </citation>
    <scope>NUCLEOTIDE SEQUENCE [LARGE SCALE GENOMIC DNA]</scope>
    <source>
        <strain evidence="2 3">MAH-14</strain>
    </source>
</reference>